<reference evidence="4" key="1">
    <citation type="journal article" date="2020" name="mSystems">
        <title>Genome- and Community-Level Interaction Insights into Carbon Utilization and Element Cycling Functions of Hydrothermarchaeota in Hydrothermal Sediment.</title>
        <authorList>
            <person name="Zhou Z."/>
            <person name="Liu Y."/>
            <person name="Xu W."/>
            <person name="Pan J."/>
            <person name="Luo Z.H."/>
            <person name="Li M."/>
        </authorList>
    </citation>
    <scope>NUCLEOTIDE SEQUENCE [LARGE SCALE GENOMIC DNA]</scope>
    <source>
        <strain evidence="4">SpSt-1121</strain>
    </source>
</reference>
<accession>A0A7C5XLC0</accession>
<dbReference type="SUPFAM" id="SSF55729">
    <property type="entry name" value="Acyl-CoA N-acyltransferases (Nat)"/>
    <property type="match status" value="1"/>
</dbReference>
<dbReference type="InterPro" id="IPR000182">
    <property type="entry name" value="GNAT_dom"/>
</dbReference>
<dbReference type="PANTHER" id="PTHR42919:SF8">
    <property type="entry name" value="N-ALPHA-ACETYLTRANSFERASE 50"/>
    <property type="match status" value="1"/>
</dbReference>
<keyword evidence="1 4" id="KW-0808">Transferase</keyword>
<dbReference type="GO" id="GO:0016747">
    <property type="term" value="F:acyltransferase activity, transferring groups other than amino-acyl groups"/>
    <property type="evidence" value="ECO:0007669"/>
    <property type="project" value="InterPro"/>
</dbReference>
<dbReference type="Pfam" id="PF00583">
    <property type="entry name" value="Acetyltransf_1"/>
    <property type="match status" value="1"/>
</dbReference>
<protein>
    <submittedName>
        <fullName evidence="4">GNAT family N-acetyltransferase</fullName>
    </submittedName>
</protein>
<gene>
    <name evidence="4" type="ORF">ENM84_06450</name>
</gene>
<feature type="domain" description="N-acetyltransferase" evidence="3">
    <location>
        <begin position="15"/>
        <end position="166"/>
    </location>
</feature>
<dbReference type="PANTHER" id="PTHR42919">
    <property type="entry name" value="N-ALPHA-ACETYLTRANSFERASE"/>
    <property type="match status" value="1"/>
</dbReference>
<sequence>MENSEDDSSNHCIDIVLRKAKTVDIDDIVNIYNNSINYLDVESREWIEGIIKRRSRRARIYVADLKGRVAGFVIIYKKRDKAYIDAFAVDISYRGRGIGSCLLNYVENIMFSEGVERIYLTVKNHNNKALELYIRRGYRISSIVLVLETSIENINIDSFEKISTRVDNIKRGSFPKIKLLDTAIWSNFTWDIDEAIYRISNEEVTTITVYIGRRIAGIAQISAEQNRVIVDRLAISYYRPSQSIKELIKAIKIYIDRNKLGKTITIPVDSTKSTLLKTLIAIGFKVIDSEYVLYKDLVESRDESKEKQIAVIKNP</sequence>
<dbReference type="Gene3D" id="3.40.630.30">
    <property type="match status" value="1"/>
</dbReference>
<dbReference type="AlphaFoldDB" id="A0A7C5XLC0"/>
<keyword evidence="2" id="KW-0012">Acyltransferase</keyword>
<evidence type="ECO:0000256" key="1">
    <source>
        <dbReference type="ARBA" id="ARBA00022679"/>
    </source>
</evidence>
<organism evidence="4">
    <name type="scientific">Ignisphaera aggregans</name>
    <dbReference type="NCBI Taxonomy" id="334771"/>
    <lineage>
        <taxon>Archaea</taxon>
        <taxon>Thermoproteota</taxon>
        <taxon>Thermoprotei</taxon>
        <taxon>Desulfurococcales</taxon>
        <taxon>Desulfurococcaceae</taxon>
        <taxon>Ignisphaera</taxon>
    </lineage>
</organism>
<evidence type="ECO:0000256" key="2">
    <source>
        <dbReference type="ARBA" id="ARBA00023315"/>
    </source>
</evidence>
<evidence type="ECO:0000313" key="4">
    <source>
        <dbReference type="EMBL" id="HHP82286.1"/>
    </source>
</evidence>
<dbReference type="PROSITE" id="PS51186">
    <property type="entry name" value="GNAT"/>
    <property type="match status" value="1"/>
</dbReference>
<dbReference type="InterPro" id="IPR051556">
    <property type="entry name" value="N-term/lysine_N-AcTrnsfr"/>
</dbReference>
<evidence type="ECO:0000259" key="3">
    <source>
        <dbReference type="PROSITE" id="PS51186"/>
    </source>
</evidence>
<dbReference type="EMBL" id="DRZI01000275">
    <property type="protein sequence ID" value="HHP82286.1"/>
    <property type="molecule type" value="Genomic_DNA"/>
</dbReference>
<name>A0A7C5XLC0_9CREN</name>
<dbReference type="InterPro" id="IPR016181">
    <property type="entry name" value="Acyl_CoA_acyltransferase"/>
</dbReference>
<dbReference type="CDD" id="cd04301">
    <property type="entry name" value="NAT_SF"/>
    <property type="match status" value="1"/>
</dbReference>
<comment type="caution">
    <text evidence="4">The sequence shown here is derived from an EMBL/GenBank/DDBJ whole genome shotgun (WGS) entry which is preliminary data.</text>
</comment>
<proteinExistence type="predicted"/>